<reference evidence="2" key="1">
    <citation type="journal article" date="2014" name="Int. J. Syst. Evol. Microbiol.">
        <title>Complete genome sequence of Corynebacterium casei LMG S-19264T (=DSM 44701T), isolated from a smear-ripened cheese.</title>
        <authorList>
            <consortium name="US DOE Joint Genome Institute (JGI-PGF)"/>
            <person name="Walter F."/>
            <person name="Albersmeier A."/>
            <person name="Kalinowski J."/>
            <person name="Ruckert C."/>
        </authorList>
    </citation>
    <scope>NUCLEOTIDE SEQUENCE</scope>
    <source>
        <strain evidence="2">KCTC 23714</strain>
    </source>
</reference>
<dbReference type="AlphaFoldDB" id="A0A918IX90"/>
<feature type="region of interest" description="Disordered" evidence="1">
    <location>
        <begin position="1"/>
        <end position="21"/>
    </location>
</feature>
<comment type="caution">
    <text evidence="2">The sequence shown here is derived from an EMBL/GenBank/DDBJ whole genome shotgun (WGS) entry which is preliminary data.</text>
</comment>
<accession>A0A918IX90</accession>
<reference evidence="2" key="2">
    <citation type="submission" date="2020-09" db="EMBL/GenBank/DDBJ databases">
        <authorList>
            <person name="Sun Q."/>
            <person name="Kim S."/>
        </authorList>
    </citation>
    <scope>NUCLEOTIDE SEQUENCE</scope>
    <source>
        <strain evidence="2">KCTC 23714</strain>
    </source>
</reference>
<gene>
    <name evidence="2" type="ORF">GCM10011452_26900</name>
</gene>
<feature type="region of interest" description="Disordered" evidence="1">
    <location>
        <begin position="54"/>
        <end position="74"/>
    </location>
</feature>
<dbReference type="Proteomes" id="UP000628984">
    <property type="component" value="Unassembled WGS sequence"/>
</dbReference>
<dbReference type="EMBL" id="BMYQ01000009">
    <property type="protein sequence ID" value="GGW37144.1"/>
    <property type="molecule type" value="Genomic_DNA"/>
</dbReference>
<sequence length="74" mass="8320">MRQMAWPQQMRDIGEGLGGQGRQAFGRQIQKGLPRDIHDPRLFDGQFPKHSFPPLSGLPLASGGDSERSRFLIF</sequence>
<protein>
    <submittedName>
        <fullName evidence="2">Uncharacterized protein</fullName>
    </submittedName>
</protein>
<organism evidence="2 3">
    <name type="scientific">Gemmobacter lanyuensis</name>
    <dbReference type="NCBI Taxonomy" id="1054497"/>
    <lineage>
        <taxon>Bacteria</taxon>
        <taxon>Pseudomonadati</taxon>
        <taxon>Pseudomonadota</taxon>
        <taxon>Alphaproteobacteria</taxon>
        <taxon>Rhodobacterales</taxon>
        <taxon>Paracoccaceae</taxon>
        <taxon>Gemmobacter</taxon>
    </lineage>
</organism>
<evidence type="ECO:0000313" key="3">
    <source>
        <dbReference type="Proteomes" id="UP000628984"/>
    </source>
</evidence>
<name>A0A918IX90_9RHOB</name>
<keyword evidence="3" id="KW-1185">Reference proteome</keyword>
<evidence type="ECO:0000256" key="1">
    <source>
        <dbReference type="SAM" id="MobiDB-lite"/>
    </source>
</evidence>
<evidence type="ECO:0000313" key="2">
    <source>
        <dbReference type="EMBL" id="GGW37144.1"/>
    </source>
</evidence>
<feature type="compositionally biased region" description="Basic and acidic residues" evidence="1">
    <location>
        <begin position="65"/>
        <end position="74"/>
    </location>
</feature>
<proteinExistence type="predicted"/>